<feature type="transmembrane region" description="Helical" evidence="8">
    <location>
        <begin position="398"/>
        <end position="416"/>
    </location>
</feature>
<evidence type="ECO:0000256" key="2">
    <source>
        <dbReference type="ARBA" id="ARBA00022475"/>
    </source>
</evidence>
<feature type="domain" description="Integral membrane bound transporter" evidence="9">
    <location>
        <begin position="411"/>
        <end position="532"/>
    </location>
</feature>
<reference evidence="10" key="2">
    <citation type="submission" date="2020-09" db="EMBL/GenBank/DDBJ databases">
        <authorList>
            <person name="Sun Q."/>
            <person name="Ohkuma M."/>
        </authorList>
    </citation>
    <scope>NUCLEOTIDE SEQUENCE</scope>
    <source>
        <strain evidence="10">JCM 4646</strain>
    </source>
</reference>
<feature type="transmembrane region" description="Helical" evidence="8">
    <location>
        <begin position="451"/>
        <end position="481"/>
    </location>
</feature>
<feature type="transmembrane region" description="Helical" evidence="8">
    <location>
        <begin position="158"/>
        <end position="176"/>
    </location>
</feature>
<comment type="subcellular location">
    <subcellularLocation>
        <location evidence="1">Cell membrane</location>
        <topology evidence="1">Multi-pass membrane protein</topology>
    </subcellularLocation>
</comment>
<evidence type="ECO:0000259" key="9">
    <source>
        <dbReference type="Pfam" id="PF13515"/>
    </source>
</evidence>
<keyword evidence="3 8" id="KW-0812">Transmembrane</keyword>
<accession>A0A919FKQ1</accession>
<comment type="caution">
    <text evidence="10">The sequence shown here is derived from an EMBL/GenBank/DDBJ whole genome shotgun (WGS) entry which is preliminary data.</text>
</comment>
<evidence type="ECO:0000256" key="1">
    <source>
        <dbReference type="ARBA" id="ARBA00004651"/>
    </source>
</evidence>
<feature type="region of interest" description="Disordered" evidence="7">
    <location>
        <begin position="1"/>
        <end position="65"/>
    </location>
</feature>
<dbReference type="PANTHER" id="PTHR30509:SF9">
    <property type="entry name" value="MULTIDRUG RESISTANCE PROTEIN MDTO"/>
    <property type="match status" value="1"/>
</dbReference>
<feature type="transmembrane region" description="Helical" evidence="8">
    <location>
        <begin position="206"/>
        <end position="225"/>
    </location>
</feature>
<dbReference type="EMBL" id="BNBO01000008">
    <property type="protein sequence ID" value="GHH66814.1"/>
    <property type="molecule type" value="Genomic_DNA"/>
</dbReference>
<evidence type="ECO:0000313" key="11">
    <source>
        <dbReference type="Proteomes" id="UP000617734"/>
    </source>
</evidence>
<gene>
    <name evidence="10" type="ORF">GCM10018781_21180</name>
</gene>
<feature type="compositionally biased region" description="Basic and acidic residues" evidence="7">
    <location>
        <begin position="1"/>
        <end position="10"/>
    </location>
</feature>
<name>A0A919FKQ1_9ACTN</name>
<keyword evidence="5 8" id="KW-0472">Membrane</keyword>
<feature type="transmembrane region" description="Helical" evidence="8">
    <location>
        <begin position="519"/>
        <end position="537"/>
    </location>
</feature>
<feature type="region of interest" description="Disordered" evidence="7">
    <location>
        <begin position="653"/>
        <end position="692"/>
    </location>
</feature>
<dbReference type="Pfam" id="PF13515">
    <property type="entry name" value="FUSC_2"/>
    <property type="match status" value="1"/>
</dbReference>
<protein>
    <submittedName>
        <fullName evidence="10">Membrane protein</fullName>
    </submittedName>
</protein>
<comment type="similarity">
    <text evidence="6">Belongs to the YccS/YhfK family.</text>
</comment>
<evidence type="ECO:0000256" key="4">
    <source>
        <dbReference type="ARBA" id="ARBA00022989"/>
    </source>
</evidence>
<evidence type="ECO:0000256" key="6">
    <source>
        <dbReference type="ARBA" id="ARBA00043993"/>
    </source>
</evidence>
<dbReference type="AlphaFoldDB" id="A0A919FKQ1"/>
<feature type="compositionally biased region" description="Basic and acidic residues" evidence="7">
    <location>
        <begin position="682"/>
        <end position="692"/>
    </location>
</feature>
<dbReference type="InterPro" id="IPR049453">
    <property type="entry name" value="Memb_transporter_dom"/>
</dbReference>
<feature type="compositionally biased region" description="Pro residues" evidence="7">
    <location>
        <begin position="50"/>
        <end position="64"/>
    </location>
</feature>
<evidence type="ECO:0000313" key="10">
    <source>
        <dbReference type="EMBL" id="GHH66814.1"/>
    </source>
</evidence>
<evidence type="ECO:0000256" key="7">
    <source>
        <dbReference type="SAM" id="MobiDB-lite"/>
    </source>
</evidence>
<keyword evidence="11" id="KW-1185">Reference proteome</keyword>
<evidence type="ECO:0000256" key="3">
    <source>
        <dbReference type="ARBA" id="ARBA00022692"/>
    </source>
</evidence>
<feature type="transmembrane region" description="Helical" evidence="8">
    <location>
        <begin position="89"/>
        <end position="114"/>
    </location>
</feature>
<dbReference type="PANTHER" id="PTHR30509">
    <property type="entry name" value="P-HYDROXYBENZOIC ACID EFFLUX PUMP SUBUNIT-RELATED"/>
    <property type="match status" value="1"/>
</dbReference>
<evidence type="ECO:0000256" key="8">
    <source>
        <dbReference type="SAM" id="Phobius"/>
    </source>
</evidence>
<proteinExistence type="inferred from homology"/>
<feature type="transmembrane region" description="Helical" evidence="8">
    <location>
        <begin position="135"/>
        <end position="152"/>
    </location>
</feature>
<organism evidence="10 11">
    <name type="scientific">Kitasatospora indigofera</name>
    <dbReference type="NCBI Taxonomy" id="67307"/>
    <lineage>
        <taxon>Bacteria</taxon>
        <taxon>Bacillati</taxon>
        <taxon>Actinomycetota</taxon>
        <taxon>Actinomycetes</taxon>
        <taxon>Kitasatosporales</taxon>
        <taxon>Streptomycetaceae</taxon>
        <taxon>Kitasatospora</taxon>
    </lineage>
</organism>
<keyword evidence="2" id="KW-1003">Cell membrane</keyword>
<dbReference type="Proteomes" id="UP000617734">
    <property type="component" value="Unassembled WGS sequence"/>
</dbReference>
<sequence length="692" mass="72132">MSAERPDSRTGHPHPPADPPTGTAPTDPPAGAPPTGAPPAGPPATDSPVTVPPADSPADSPAPPRASAWWARAARTTWPPLPLVLMLRAAVGMAVPLSAGLLLDRLDLGIFAALGAMHATMNDRVEPARLRAPRIAGAVLFSALGMLIGSGLKETGSGLLTAGLVLTAVAFASGALSATGPRGSAAGLLLLVSASLGSGMPTARPWWAGALMVLAGGALVFLLGLPHLARRRRPHADPRNRALAAAYDALGATLADLGTPQGAKSRQLLTARLNQLQDLLPPARGRESARGLRLRRMYEAGLAATEAATGLLWAWRGVPAEVAAVPGALARAVERGGGEVTVPDWQPDTPARRALDAALRSAAGTVAGRDAALVTAPAPPPDPWRMRVRLLSRGSVRYGLRVALCIAVAQAATAWLPLDRSYWVPMTIAFVLKPDLGSVFLRAVSRSVGTVLGVAVTAAILSLTTGEWWLTVIAAVCVALLPYATAVHYGLNTVVMTPMALVLLQLGGQSSASDIRPRVLDTVLASAIVLVFGYLLWPERPRHRIEPLLVDATGALRAYLASVAGSGPEPVAEVWLRRRAYRALADARQEVRNGLAEPPPTGRLAEQWLPATAALERIGGGLAAYAAQIRYGGQVPEPAEVERVRRALDDLAAAARSHRPPTRPAVRPTGPHDPARSALGRAADELETLLRP</sequence>
<evidence type="ECO:0000256" key="5">
    <source>
        <dbReference type="ARBA" id="ARBA00023136"/>
    </source>
</evidence>
<keyword evidence="4 8" id="KW-1133">Transmembrane helix</keyword>
<reference evidence="10" key="1">
    <citation type="journal article" date="2014" name="Int. J. Syst. Evol. Microbiol.">
        <title>Complete genome sequence of Corynebacterium casei LMG S-19264T (=DSM 44701T), isolated from a smear-ripened cheese.</title>
        <authorList>
            <consortium name="US DOE Joint Genome Institute (JGI-PGF)"/>
            <person name="Walter F."/>
            <person name="Albersmeier A."/>
            <person name="Kalinowski J."/>
            <person name="Ruckert C."/>
        </authorList>
    </citation>
    <scope>NUCLEOTIDE SEQUENCE</scope>
    <source>
        <strain evidence="10">JCM 4646</strain>
    </source>
</reference>
<dbReference type="GO" id="GO:0005886">
    <property type="term" value="C:plasma membrane"/>
    <property type="evidence" value="ECO:0007669"/>
    <property type="project" value="UniProtKB-SubCell"/>
</dbReference>
<feature type="compositionally biased region" description="Pro residues" evidence="7">
    <location>
        <begin position="26"/>
        <end position="42"/>
    </location>
</feature>